<evidence type="ECO:0000313" key="4">
    <source>
        <dbReference type="EMBL" id="KAL2535797.1"/>
    </source>
</evidence>
<evidence type="ECO:0000256" key="1">
    <source>
        <dbReference type="PROSITE-ProRule" id="PRU00175"/>
    </source>
</evidence>
<evidence type="ECO:0000256" key="2">
    <source>
        <dbReference type="SAM" id="MobiDB-lite"/>
    </source>
</evidence>
<organism evidence="4 5">
    <name type="scientific">Forsythia ovata</name>
    <dbReference type="NCBI Taxonomy" id="205694"/>
    <lineage>
        <taxon>Eukaryota</taxon>
        <taxon>Viridiplantae</taxon>
        <taxon>Streptophyta</taxon>
        <taxon>Embryophyta</taxon>
        <taxon>Tracheophyta</taxon>
        <taxon>Spermatophyta</taxon>
        <taxon>Magnoliopsida</taxon>
        <taxon>eudicotyledons</taxon>
        <taxon>Gunneridae</taxon>
        <taxon>Pentapetalae</taxon>
        <taxon>asterids</taxon>
        <taxon>lamiids</taxon>
        <taxon>Lamiales</taxon>
        <taxon>Oleaceae</taxon>
        <taxon>Forsythieae</taxon>
        <taxon>Forsythia</taxon>
    </lineage>
</organism>
<dbReference type="Proteomes" id="UP001604277">
    <property type="component" value="Unassembled WGS sequence"/>
</dbReference>
<feature type="region of interest" description="Disordered" evidence="2">
    <location>
        <begin position="159"/>
        <end position="181"/>
    </location>
</feature>
<sequence length="300" mass="34193">MVYESLRCTPVEKRNIVPGAKCVIELRIEREGSCFDQPKTDVEKAINKLFSEMSWNSQMEVHYPNHGMPYNSIGSFVDFFGGLTYDHGNFIFADAPYVQESAYAAANTNLYKYAVSEPGSFSHYEYWPGYVVNDHMTGIDEYNKHLESPSSVADDQATVSHVNQEGHSSSTSHADPLECPRNHQNTRDYEAVWQDNIDPDNMTYEELLELGEAVGNQSRGLSQELIALLPITKFKCGLFSRKRFRAERCVICQMEYKRRDRQMTLPCKHVYHAGCGSKWLSINKACPICYKEVIVNAPKD</sequence>
<dbReference type="GO" id="GO:0008270">
    <property type="term" value="F:zinc ion binding"/>
    <property type="evidence" value="ECO:0007669"/>
    <property type="project" value="UniProtKB-KW"/>
</dbReference>
<dbReference type="SMART" id="SM00184">
    <property type="entry name" value="RING"/>
    <property type="match status" value="1"/>
</dbReference>
<dbReference type="InterPro" id="IPR001841">
    <property type="entry name" value="Znf_RING"/>
</dbReference>
<feature type="domain" description="RING-type" evidence="3">
    <location>
        <begin position="249"/>
        <end position="289"/>
    </location>
</feature>
<dbReference type="SUPFAM" id="SSF57850">
    <property type="entry name" value="RING/U-box"/>
    <property type="match status" value="1"/>
</dbReference>
<dbReference type="EMBL" id="JBFOLJ010000005">
    <property type="protein sequence ID" value="KAL2535797.1"/>
    <property type="molecule type" value="Genomic_DNA"/>
</dbReference>
<dbReference type="InterPro" id="IPR033276">
    <property type="entry name" value="BB"/>
</dbReference>
<protein>
    <submittedName>
        <fullName evidence="4">E3 ubiquitin ligase BIG BROTHER</fullName>
    </submittedName>
</protein>
<dbReference type="AlphaFoldDB" id="A0ABD1VEN1"/>
<feature type="compositionally biased region" description="Polar residues" evidence="2">
    <location>
        <begin position="159"/>
        <end position="173"/>
    </location>
</feature>
<comment type="caution">
    <text evidence="4">The sequence shown here is derived from an EMBL/GenBank/DDBJ whole genome shotgun (WGS) entry which is preliminary data.</text>
</comment>
<reference evidence="5" key="1">
    <citation type="submission" date="2024-07" db="EMBL/GenBank/DDBJ databases">
        <title>Two chromosome-level genome assemblies of Korean endemic species Abeliophyllum distichum and Forsythia ovata (Oleaceae).</title>
        <authorList>
            <person name="Jang H."/>
        </authorList>
    </citation>
    <scope>NUCLEOTIDE SEQUENCE [LARGE SCALE GENOMIC DNA]</scope>
</reference>
<proteinExistence type="predicted"/>
<dbReference type="Gene3D" id="3.30.40.10">
    <property type="entry name" value="Zinc/RING finger domain, C3HC4 (zinc finger)"/>
    <property type="match status" value="1"/>
</dbReference>
<dbReference type="Pfam" id="PF13639">
    <property type="entry name" value="zf-RING_2"/>
    <property type="match status" value="1"/>
</dbReference>
<evidence type="ECO:0000313" key="5">
    <source>
        <dbReference type="Proteomes" id="UP001604277"/>
    </source>
</evidence>
<accession>A0ABD1VEN1</accession>
<keyword evidence="1" id="KW-0479">Metal-binding</keyword>
<evidence type="ECO:0000259" key="3">
    <source>
        <dbReference type="PROSITE" id="PS50089"/>
    </source>
</evidence>
<gene>
    <name evidence="4" type="ORF">Fot_17188</name>
</gene>
<name>A0ABD1VEN1_9LAMI</name>
<dbReference type="PROSITE" id="PS50089">
    <property type="entry name" value="ZF_RING_2"/>
    <property type="match status" value="1"/>
</dbReference>
<dbReference type="FunFam" id="3.30.40.10:FF:000226">
    <property type="entry name" value="E3 ubiquitin ligase BIG BROTHER"/>
    <property type="match status" value="1"/>
</dbReference>
<dbReference type="InterPro" id="IPR013083">
    <property type="entry name" value="Znf_RING/FYVE/PHD"/>
</dbReference>
<keyword evidence="1" id="KW-0863">Zinc-finger</keyword>
<keyword evidence="5" id="KW-1185">Reference proteome</keyword>
<keyword evidence="1" id="KW-0862">Zinc</keyword>
<dbReference type="PANTHER" id="PTHR46400">
    <property type="entry name" value="RING/U-BOX SUPERFAMILY PROTEIN"/>
    <property type="match status" value="1"/>
</dbReference>
<dbReference type="PANTHER" id="PTHR46400:SF5">
    <property type="entry name" value="RING-TYPE DOMAIN-CONTAINING PROTEIN"/>
    <property type="match status" value="1"/>
</dbReference>